<dbReference type="EMBL" id="BOMG01000041">
    <property type="protein sequence ID" value="GID54491.1"/>
    <property type="molecule type" value="Genomic_DNA"/>
</dbReference>
<comment type="caution">
    <text evidence="3">The sequence shown here is derived from an EMBL/GenBank/DDBJ whole genome shotgun (WGS) entry which is preliminary data.</text>
</comment>
<protein>
    <recommendedName>
        <fullName evidence="2">Flp pilus assembly protein RcpC/CpaB domain-containing protein</fullName>
    </recommendedName>
</protein>
<dbReference type="RefSeq" id="WP_203795589.1">
    <property type="nucleotide sequence ID" value="NZ_BAAAQE010000035.1"/>
</dbReference>
<evidence type="ECO:0000259" key="2">
    <source>
        <dbReference type="Pfam" id="PF16976"/>
    </source>
</evidence>
<dbReference type="InterPro" id="IPR031571">
    <property type="entry name" value="RcpC_dom"/>
</dbReference>
<gene>
    <name evidence="3" type="ORF">Aco03nite_028950</name>
</gene>
<evidence type="ECO:0000313" key="4">
    <source>
        <dbReference type="Proteomes" id="UP000612282"/>
    </source>
</evidence>
<accession>A0ABQ3X7K5</accession>
<keyword evidence="4" id="KW-1185">Reference proteome</keyword>
<organism evidence="3 4">
    <name type="scientific">Actinoplanes couchii</name>
    <dbReference type="NCBI Taxonomy" id="403638"/>
    <lineage>
        <taxon>Bacteria</taxon>
        <taxon>Bacillati</taxon>
        <taxon>Actinomycetota</taxon>
        <taxon>Actinomycetes</taxon>
        <taxon>Micromonosporales</taxon>
        <taxon>Micromonosporaceae</taxon>
        <taxon>Actinoplanes</taxon>
    </lineage>
</organism>
<dbReference type="Proteomes" id="UP000612282">
    <property type="component" value="Unassembled WGS sequence"/>
</dbReference>
<sequence>MRRRVLILLAALLLAIVSGAAIISYVRGADKRAVEGKQGVWVLIARERIPVATRGSDVKNLTERILVPSETVPEGTLTAWDSALDELLLVAPLEKTQLLLRTLFQTTLPSAAPSRRMTVPSDMLAVTVALSVAPQVAGDVAAGDQVTVYGTCPLQPDSTNNDPPRTAALLPRAQVLVIGEAPEPVPTTAPAPMVSGSASPQPEKSPTPTPTGKYDRYTVTLAVDPKDAQRLIQASKYCGLYLALLGAQVTVTPGDGVDTKGLF</sequence>
<feature type="domain" description="Flp pilus assembly protein RcpC/CpaB" evidence="2">
    <location>
        <begin position="118"/>
        <end position="244"/>
    </location>
</feature>
<reference evidence="3 4" key="1">
    <citation type="submission" date="2021-01" db="EMBL/GenBank/DDBJ databases">
        <title>Whole genome shotgun sequence of Actinoplanes couchii NBRC 106145.</title>
        <authorList>
            <person name="Komaki H."/>
            <person name="Tamura T."/>
        </authorList>
    </citation>
    <scope>NUCLEOTIDE SEQUENCE [LARGE SCALE GENOMIC DNA]</scope>
    <source>
        <strain evidence="3 4">NBRC 106145</strain>
    </source>
</reference>
<name>A0ABQ3X7K5_9ACTN</name>
<evidence type="ECO:0000313" key="3">
    <source>
        <dbReference type="EMBL" id="GID54491.1"/>
    </source>
</evidence>
<proteinExistence type="predicted"/>
<dbReference type="Pfam" id="PF16976">
    <property type="entry name" value="RcpC"/>
    <property type="match status" value="1"/>
</dbReference>
<feature type="region of interest" description="Disordered" evidence="1">
    <location>
        <begin position="183"/>
        <end position="213"/>
    </location>
</feature>
<evidence type="ECO:0000256" key="1">
    <source>
        <dbReference type="SAM" id="MobiDB-lite"/>
    </source>
</evidence>